<dbReference type="Proteomes" id="UP000054683">
    <property type="component" value="Unassembled WGS sequence"/>
</dbReference>
<reference evidence="1 2" key="1">
    <citation type="submission" date="2016-01" db="EMBL/GenBank/DDBJ databases">
        <authorList>
            <person name="Oliw E.H."/>
        </authorList>
    </citation>
    <scope>NUCLEOTIDE SEQUENCE [LARGE SCALE GENOMIC DNA]</scope>
    <source>
        <strain evidence="1">LMG 27134</strain>
    </source>
</reference>
<dbReference type="EMBL" id="FCOK02000015">
    <property type="protein sequence ID" value="SAL32273.1"/>
    <property type="molecule type" value="Genomic_DNA"/>
</dbReference>
<accession>A0A158GK00</accession>
<name>A0A158GK00_9BURK</name>
<proteinExistence type="predicted"/>
<organism evidence="1 2">
    <name type="scientific">Caballeronia udeis</name>
    <dbReference type="NCBI Taxonomy" id="1232866"/>
    <lineage>
        <taxon>Bacteria</taxon>
        <taxon>Pseudomonadati</taxon>
        <taxon>Pseudomonadota</taxon>
        <taxon>Betaproteobacteria</taxon>
        <taxon>Burkholderiales</taxon>
        <taxon>Burkholderiaceae</taxon>
        <taxon>Caballeronia</taxon>
    </lineage>
</organism>
<dbReference type="AlphaFoldDB" id="A0A158GK00"/>
<sequence length="364" mass="41810">MKHEYCVQTDVLETIVASARVEPRHAALLATLATRSEYRSAAYVTSRDTYAAHPGAVFDASGVRIGESYRDWVKAEIEVHNGDVAAVWEHNKDKGYLLSEVQPVLHFFAHDRGGSLDNFTQLRIFTETEAITRNLFTTADWRRPQSPNDLLVYHDYLGDPIEPRPLGAERYRLYDAIDMQIFLRVAAACADEERRVAAARRLKFTNLQTGESGTQSFAEFHPGFDKYPNKSQRFFDDWSESSAGSGGERICRRWIFEPQDSQGYQADKSQPRHLYFIPQWGHNRKVAAVEKIRNMDDYALYGRLNKFDERIGVPFSWYFYGLHGNLVKAGALERIVSAAEDGLIVLPEHDYRVLKRWQEQPYGF</sequence>
<protein>
    <submittedName>
        <fullName evidence="1">Uncharacterized protein</fullName>
    </submittedName>
</protein>
<dbReference type="OrthoDB" id="9076234at2"/>
<evidence type="ECO:0000313" key="2">
    <source>
        <dbReference type="Proteomes" id="UP000054683"/>
    </source>
</evidence>
<gene>
    <name evidence="1" type="ORF">AWB69_02794</name>
</gene>
<evidence type="ECO:0000313" key="1">
    <source>
        <dbReference type="EMBL" id="SAL32273.1"/>
    </source>
</evidence>